<keyword evidence="3 5" id="KW-0521">NADP</keyword>
<dbReference type="AlphaFoldDB" id="A0A9W6N4H1"/>
<feature type="domain" description="Nitroreductase" evidence="7">
    <location>
        <begin position="43"/>
        <end position="200"/>
    </location>
</feature>
<accession>A0A9W6N4H1</accession>
<comment type="similarity">
    <text evidence="5">Belongs to the nitroreductase family. HadB/RutE subfamily.</text>
</comment>
<keyword evidence="4 5" id="KW-0560">Oxidoreductase</keyword>
<dbReference type="EC" id="1.-.-.-" evidence="5"/>
<sequence length="222" mass="24173">MDYNGRPRLGAPEREPFFQETPVTGPHRSPLDDDALDTLFRAARSHNSFKPEPVSEVTLRALFELVKMGPTSANGLPGRFLFVTSPEGKAKLLPTLSDSNRAKTASAPVTVIVAHDLRWIDHLPRFFPHADAKSWYEGNDAAIEGAAKLNGSLMGGYLILAARALGLDAGPMAGFDAKAVDEAFLAGTTWKSSFLVNLGYGDGANLFERLPRPEFDEFCRIV</sequence>
<dbReference type="NCBIfam" id="NF003768">
    <property type="entry name" value="PRK05365.1"/>
    <property type="match status" value="1"/>
</dbReference>
<comment type="caution">
    <text evidence="8">The sequence shown here is derived from an EMBL/GenBank/DDBJ whole genome shotgun (WGS) entry which is preliminary data.</text>
</comment>
<keyword evidence="1 5" id="KW-0285">Flavoprotein</keyword>
<evidence type="ECO:0000313" key="9">
    <source>
        <dbReference type="Proteomes" id="UP001143364"/>
    </source>
</evidence>
<evidence type="ECO:0000256" key="6">
    <source>
        <dbReference type="SAM" id="MobiDB-lite"/>
    </source>
</evidence>
<evidence type="ECO:0000256" key="5">
    <source>
        <dbReference type="HAMAP-Rule" id="MF_01204"/>
    </source>
</evidence>
<dbReference type="PANTHER" id="PTHR43543">
    <property type="entry name" value="MALONIC SEMIALDEHYDE REDUCTASE RUTE-RELATED"/>
    <property type="match status" value="1"/>
</dbReference>
<dbReference type="PANTHER" id="PTHR43543:SF1">
    <property type="entry name" value="MALONIC SEMIALDEHYDE REDUCTASE RUTE-RELATED"/>
    <property type="match status" value="1"/>
</dbReference>
<evidence type="ECO:0000313" key="8">
    <source>
        <dbReference type="EMBL" id="GLK77323.1"/>
    </source>
</evidence>
<keyword evidence="9" id="KW-1185">Reference proteome</keyword>
<reference evidence="8" key="2">
    <citation type="submission" date="2023-01" db="EMBL/GenBank/DDBJ databases">
        <authorList>
            <person name="Sun Q."/>
            <person name="Evtushenko L."/>
        </authorList>
    </citation>
    <scope>NUCLEOTIDE SEQUENCE</scope>
    <source>
        <strain evidence="8">VKM B-2555</strain>
    </source>
</reference>
<evidence type="ECO:0000256" key="4">
    <source>
        <dbReference type="ARBA" id="ARBA00023002"/>
    </source>
</evidence>
<dbReference type="Pfam" id="PF00881">
    <property type="entry name" value="Nitroreductase"/>
    <property type="match status" value="1"/>
</dbReference>
<dbReference type="GO" id="GO:0016491">
    <property type="term" value="F:oxidoreductase activity"/>
    <property type="evidence" value="ECO:0007669"/>
    <property type="project" value="UniProtKB-UniRule"/>
</dbReference>
<dbReference type="HAMAP" id="MF_01204">
    <property type="entry name" value="Oxidoreductase_RutE_HadB"/>
    <property type="match status" value="1"/>
</dbReference>
<name>A0A9W6N4H1_9HYPH</name>
<gene>
    <name evidence="8" type="ORF">GCM10008171_25770</name>
</gene>
<evidence type="ECO:0000256" key="3">
    <source>
        <dbReference type="ARBA" id="ARBA00022857"/>
    </source>
</evidence>
<organism evidence="8 9">
    <name type="scientific">Methylopila jiangsuensis</name>
    <dbReference type="NCBI Taxonomy" id="586230"/>
    <lineage>
        <taxon>Bacteria</taxon>
        <taxon>Pseudomonadati</taxon>
        <taxon>Pseudomonadota</taxon>
        <taxon>Alphaproteobacteria</taxon>
        <taxon>Hyphomicrobiales</taxon>
        <taxon>Methylopilaceae</taxon>
        <taxon>Methylopila</taxon>
    </lineage>
</organism>
<dbReference type="SUPFAM" id="SSF55469">
    <property type="entry name" value="FMN-dependent nitroreductase-like"/>
    <property type="match status" value="1"/>
</dbReference>
<dbReference type="InterPro" id="IPR029479">
    <property type="entry name" value="Nitroreductase"/>
</dbReference>
<proteinExistence type="inferred from homology"/>
<keyword evidence="2 5" id="KW-0288">FMN</keyword>
<dbReference type="InterPro" id="IPR050461">
    <property type="entry name" value="Nitroreductase_HadB/RutE"/>
</dbReference>
<evidence type="ECO:0000256" key="1">
    <source>
        <dbReference type="ARBA" id="ARBA00022630"/>
    </source>
</evidence>
<evidence type="ECO:0000259" key="7">
    <source>
        <dbReference type="Pfam" id="PF00881"/>
    </source>
</evidence>
<dbReference type="Proteomes" id="UP001143364">
    <property type="component" value="Unassembled WGS sequence"/>
</dbReference>
<evidence type="ECO:0000256" key="2">
    <source>
        <dbReference type="ARBA" id="ARBA00022643"/>
    </source>
</evidence>
<dbReference type="InterPro" id="IPR023936">
    <property type="entry name" value="RutE-like"/>
</dbReference>
<protein>
    <recommendedName>
        <fullName evidence="5">Putative NADH dehydrogenase/NAD(P)H nitroreductase GCM10008171_25770</fullName>
        <ecNumber evidence="5">1.-.-.-</ecNumber>
    </recommendedName>
</protein>
<dbReference type="CDD" id="cd02148">
    <property type="entry name" value="RutE-like"/>
    <property type="match status" value="1"/>
</dbReference>
<feature type="region of interest" description="Disordered" evidence="6">
    <location>
        <begin position="1"/>
        <end position="30"/>
    </location>
</feature>
<reference evidence="8" key="1">
    <citation type="journal article" date="2014" name="Int. J. Syst. Evol. Microbiol.">
        <title>Complete genome sequence of Corynebacterium casei LMG S-19264T (=DSM 44701T), isolated from a smear-ripened cheese.</title>
        <authorList>
            <consortium name="US DOE Joint Genome Institute (JGI-PGF)"/>
            <person name="Walter F."/>
            <person name="Albersmeier A."/>
            <person name="Kalinowski J."/>
            <person name="Ruckert C."/>
        </authorList>
    </citation>
    <scope>NUCLEOTIDE SEQUENCE</scope>
    <source>
        <strain evidence="8">VKM B-2555</strain>
    </source>
</reference>
<dbReference type="InterPro" id="IPR000415">
    <property type="entry name" value="Nitroreductase-like"/>
</dbReference>
<comment type="cofactor">
    <cofactor evidence="5">
        <name>FMN</name>
        <dbReference type="ChEBI" id="CHEBI:58210"/>
    </cofactor>
</comment>
<dbReference type="EMBL" id="BSFK01000016">
    <property type="protein sequence ID" value="GLK77323.1"/>
    <property type="molecule type" value="Genomic_DNA"/>
</dbReference>
<keyword evidence="5" id="KW-0520">NAD</keyword>
<dbReference type="Gene3D" id="3.40.109.10">
    <property type="entry name" value="NADH Oxidase"/>
    <property type="match status" value="1"/>
</dbReference>